<dbReference type="PANTHER" id="PTHR21666:SF289">
    <property type="entry name" value="L-ALA--D-GLU ENDOPEPTIDASE"/>
    <property type="match status" value="1"/>
</dbReference>
<evidence type="ECO:0000256" key="1">
    <source>
        <dbReference type="ARBA" id="ARBA00022729"/>
    </source>
</evidence>
<organism evidence="6 7">
    <name type="scientific">Planosporangium mesophilum</name>
    <dbReference type="NCBI Taxonomy" id="689768"/>
    <lineage>
        <taxon>Bacteria</taxon>
        <taxon>Bacillati</taxon>
        <taxon>Actinomycetota</taxon>
        <taxon>Actinomycetes</taxon>
        <taxon>Micromonosporales</taxon>
        <taxon>Micromonosporaceae</taxon>
        <taxon>Planosporangium</taxon>
    </lineage>
</organism>
<feature type="chain" id="PRO_5035214609" evidence="4">
    <location>
        <begin position="21"/>
        <end position="412"/>
    </location>
</feature>
<dbReference type="GO" id="GO:0004222">
    <property type="term" value="F:metalloendopeptidase activity"/>
    <property type="evidence" value="ECO:0007669"/>
    <property type="project" value="TreeGrafter"/>
</dbReference>
<gene>
    <name evidence="6" type="ORF">Pme01_31890</name>
</gene>
<dbReference type="SUPFAM" id="SSF51261">
    <property type="entry name" value="Duplicated hybrid motif"/>
    <property type="match status" value="1"/>
</dbReference>
<dbReference type="CDD" id="cd12797">
    <property type="entry name" value="M23_peptidase"/>
    <property type="match status" value="1"/>
</dbReference>
<evidence type="ECO:0000313" key="6">
    <source>
        <dbReference type="EMBL" id="GII23592.1"/>
    </source>
</evidence>
<name>A0A8J3TEA8_9ACTN</name>
<dbReference type="AlphaFoldDB" id="A0A8J3TEA8"/>
<feature type="compositionally biased region" description="Low complexity" evidence="3">
    <location>
        <begin position="190"/>
        <end position="201"/>
    </location>
</feature>
<protein>
    <submittedName>
        <fullName evidence="6">Peptidase M23</fullName>
    </submittedName>
</protein>
<feature type="signal peptide" evidence="4">
    <location>
        <begin position="1"/>
        <end position="20"/>
    </location>
</feature>
<feature type="domain" description="M23ase beta-sheet core" evidence="5">
    <location>
        <begin position="305"/>
        <end position="403"/>
    </location>
</feature>
<feature type="region of interest" description="Disordered" evidence="3">
    <location>
        <begin position="182"/>
        <end position="201"/>
    </location>
</feature>
<accession>A0A8J3TEA8</accession>
<sequence>MPVLTLTLAVVLFGAVPAGADPADDKSRVDAELAQTSATLEAATSRAQQAVAQYAQANAQLPGAQNMLADARGRVAAAEVVARQADREAAAADEVKTEAAKEYQSAAVKVDESRAHVGEFVSQTYRGSGFLALNSILESGSPSEFANRVGYLNQVAAGKTRALNALTVARAQAKEREDAAEVARQRADQSRQQAQQALAASRAAQAGAEQAATDVQNLITQRQQAIDVANQERTAVLANYDRLKAESDRIAAELREAAKNRNGGSPPPTVTPPSGGGAFFMMPTAGWKSSDYGMRYDPYYKVWQLHAGMDIAAPSGQVIYAAADGRVVRAGWNGGYGNYTCISHGNYQGRDLATCYGHQSAMMVSAGQYVRRGQAIGRVGSTGASTGAHLHFEVRRDGTPENPQGWLPACLC</sequence>
<dbReference type="EMBL" id="BOON01000030">
    <property type="protein sequence ID" value="GII23592.1"/>
    <property type="molecule type" value="Genomic_DNA"/>
</dbReference>
<evidence type="ECO:0000256" key="4">
    <source>
        <dbReference type="SAM" id="SignalP"/>
    </source>
</evidence>
<dbReference type="InterPro" id="IPR011055">
    <property type="entry name" value="Dup_hybrid_motif"/>
</dbReference>
<dbReference type="InterPro" id="IPR016047">
    <property type="entry name" value="M23ase_b-sheet_dom"/>
</dbReference>
<dbReference type="PANTHER" id="PTHR21666">
    <property type="entry name" value="PEPTIDASE-RELATED"/>
    <property type="match status" value="1"/>
</dbReference>
<comment type="caution">
    <text evidence="6">The sequence shown here is derived from an EMBL/GenBank/DDBJ whole genome shotgun (WGS) entry which is preliminary data.</text>
</comment>
<evidence type="ECO:0000256" key="3">
    <source>
        <dbReference type="SAM" id="MobiDB-lite"/>
    </source>
</evidence>
<keyword evidence="7" id="KW-1185">Reference proteome</keyword>
<keyword evidence="1 4" id="KW-0732">Signal</keyword>
<dbReference type="RefSeq" id="WP_168116395.1">
    <property type="nucleotide sequence ID" value="NZ_BOON01000030.1"/>
</dbReference>
<dbReference type="Pfam" id="PF01551">
    <property type="entry name" value="Peptidase_M23"/>
    <property type="match status" value="1"/>
</dbReference>
<dbReference type="Proteomes" id="UP000599074">
    <property type="component" value="Unassembled WGS sequence"/>
</dbReference>
<proteinExistence type="predicted"/>
<dbReference type="Gene3D" id="6.10.250.3150">
    <property type="match status" value="1"/>
</dbReference>
<evidence type="ECO:0000313" key="7">
    <source>
        <dbReference type="Proteomes" id="UP000599074"/>
    </source>
</evidence>
<reference evidence="6" key="1">
    <citation type="submission" date="2021-01" db="EMBL/GenBank/DDBJ databases">
        <title>Whole genome shotgun sequence of Planosporangium mesophilum NBRC 109066.</title>
        <authorList>
            <person name="Komaki H."/>
            <person name="Tamura T."/>
        </authorList>
    </citation>
    <scope>NUCLEOTIDE SEQUENCE</scope>
    <source>
        <strain evidence="6">NBRC 109066</strain>
    </source>
</reference>
<evidence type="ECO:0000259" key="5">
    <source>
        <dbReference type="Pfam" id="PF01551"/>
    </source>
</evidence>
<dbReference type="InterPro" id="IPR050570">
    <property type="entry name" value="Cell_wall_metabolism_enzyme"/>
</dbReference>
<feature type="coiled-coil region" evidence="2">
    <location>
        <begin position="226"/>
        <end position="260"/>
    </location>
</feature>
<dbReference type="Gene3D" id="2.70.70.10">
    <property type="entry name" value="Glucose Permease (Domain IIA)"/>
    <property type="match status" value="1"/>
</dbReference>
<keyword evidence="2" id="KW-0175">Coiled coil</keyword>
<evidence type="ECO:0000256" key="2">
    <source>
        <dbReference type="SAM" id="Coils"/>
    </source>
</evidence>